<dbReference type="PANTHER" id="PTHR33214">
    <property type="entry name" value="BIFUNCTIONAL INHIBITOR/LIPID-TRANSFER PROTEIN/SEED STORAGE 2S ALBUMIN SUPERFAMILY PROTEIN"/>
    <property type="match status" value="1"/>
</dbReference>
<dbReference type="InterPro" id="IPR033872">
    <property type="entry name" value="nsLTP2"/>
</dbReference>
<keyword evidence="6" id="KW-1185">Reference proteome</keyword>
<gene>
    <name evidence="5" type="ORF">RND71_014206</name>
</gene>
<keyword evidence="3" id="KW-0732">Signal</keyword>
<keyword evidence="2" id="KW-0446">Lipid-binding</keyword>
<protein>
    <recommendedName>
        <fullName evidence="4">Bifunctional inhibitor/plant lipid transfer protein/seed storage helical domain-containing protein</fullName>
    </recommendedName>
</protein>
<dbReference type="GO" id="GO:0006869">
    <property type="term" value="P:lipid transport"/>
    <property type="evidence" value="ECO:0007669"/>
    <property type="project" value="InterPro"/>
</dbReference>
<evidence type="ECO:0000256" key="3">
    <source>
        <dbReference type="SAM" id="SignalP"/>
    </source>
</evidence>
<evidence type="ECO:0000259" key="4">
    <source>
        <dbReference type="SMART" id="SM00499"/>
    </source>
</evidence>
<sequence length="92" mass="9937">MAKGSSFVAIYLVLFGALMVTEAQTCNIFELSSCYSAITSSQPPSSTCCTELKEQQPCLCQYLNNPLVKPYLGSPRAQGVFQTCGVPFPNCN</sequence>
<evidence type="ECO:0000313" key="5">
    <source>
        <dbReference type="EMBL" id="KAK4366326.1"/>
    </source>
</evidence>
<dbReference type="SMART" id="SM00499">
    <property type="entry name" value="AAI"/>
    <property type="match status" value="1"/>
</dbReference>
<dbReference type="Gene3D" id="1.10.110.10">
    <property type="entry name" value="Plant lipid-transfer and hydrophobic proteins"/>
    <property type="match status" value="1"/>
</dbReference>
<feature type="signal peptide" evidence="3">
    <location>
        <begin position="1"/>
        <end position="23"/>
    </location>
</feature>
<dbReference type="EMBL" id="JAVYJV010000007">
    <property type="protein sequence ID" value="KAK4366326.1"/>
    <property type="molecule type" value="Genomic_DNA"/>
</dbReference>
<proteinExistence type="predicted"/>
<dbReference type="PANTHER" id="PTHR33214:SF81">
    <property type="entry name" value="NON-SPECIFIC LIPID-TRANSFER PROTEIN 2-LIKE"/>
    <property type="match status" value="1"/>
</dbReference>
<organism evidence="5 6">
    <name type="scientific">Anisodus tanguticus</name>
    <dbReference type="NCBI Taxonomy" id="243964"/>
    <lineage>
        <taxon>Eukaryota</taxon>
        <taxon>Viridiplantae</taxon>
        <taxon>Streptophyta</taxon>
        <taxon>Embryophyta</taxon>
        <taxon>Tracheophyta</taxon>
        <taxon>Spermatophyta</taxon>
        <taxon>Magnoliopsida</taxon>
        <taxon>eudicotyledons</taxon>
        <taxon>Gunneridae</taxon>
        <taxon>Pentapetalae</taxon>
        <taxon>asterids</taxon>
        <taxon>lamiids</taxon>
        <taxon>Solanales</taxon>
        <taxon>Solanaceae</taxon>
        <taxon>Solanoideae</taxon>
        <taxon>Hyoscyameae</taxon>
        <taxon>Anisodus</taxon>
    </lineage>
</organism>
<dbReference type="Proteomes" id="UP001291623">
    <property type="component" value="Unassembled WGS sequence"/>
</dbReference>
<dbReference type="CDD" id="cd01959">
    <property type="entry name" value="nsLTP2"/>
    <property type="match status" value="1"/>
</dbReference>
<name>A0AAE1VJQ5_9SOLA</name>
<keyword evidence="1" id="KW-0813">Transport</keyword>
<dbReference type="InterPro" id="IPR016140">
    <property type="entry name" value="Bifunc_inhib/LTP/seed_store"/>
</dbReference>
<accession>A0AAE1VJQ5</accession>
<dbReference type="SUPFAM" id="SSF47699">
    <property type="entry name" value="Bifunctional inhibitor/lipid-transfer protein/seed storage 2S albumin"/>
    <property type="match status" value="1"/>
</dbReference>
<comment type="caution">
    <text evidence="5">The sequence shown here is derived from an EMBL/GenBank/DDBJ whole genome shotgun (WGS) entry which is preliminary data.</text>
</comment>
<reference evidence="5" key="1">
    <citation type="submission" date="2023-12" db="EMBL/GenBank/DDBJ databases">
        <title>Genome assembly of Anisodus tanguticus.</title>
        <authorList>
            <person name="Wang Y.-J."/>
        </authorList>
    </citation>
    <scope>NUCLEOTIDE SEQUENCE</scope>
    <source>
        <strain evidence="5">KB-2021</strain>
        <tissue evidence="5">Leaf</tissue>
    </source>
</reference>
<dbReference type="Pfam" id="PF00234">
    <property type="entry name" value="Tryp_alpha_amyl"/>
    <property type="match status" value="1"/>
</dbReference>
<evidence type="ECO:0000313" key="6">
    <source>
        <dbReference type="Proteomes" id="UP001291623"/>
    </source>
</evidence>
<feature type="chain" id="PRO_5042226946" description="Bifunctional inhibitor/plant lipid transfer protein/seed storage helical domain-containing protein" evidence="3">
    <location>
        <begin position="24"/>
        <end position="92"/>
    </location>
</feature>
<evidence type="ECO:0000256" key="2">
    <source>
        <dbReference type="ARBA" id="ARBA00023121"/>
    </source>
</evidence>
<dbReference type="InterPro" id="IPR036312">
    <property type="entry name" value="Bifun_inhib/LTP/seed_sf"/>
</dbReference>
<dbReference type="GO" id="GO:0008289">
    <property type="term" value="F:lipid binding"/>
    <property type="evidence" value="ECO:0007669"/>
    <property type="project" value="UniProtKB-KW"/>
</dbReference>
<feature type="domain" description="Bifunctional inhibitor/plant lipid transfer protein/seed storage helical" evidence="4">
    <location>
        <begin position="26"/>
        <end position="91"/>
    </location>
</feature>
<evidence type="ECO:0000256" key="1">
    <source>
        <dbReference type="ARBA" id="ARBA00022448"/>
    </source>
</evidence>
<dbReference type="AlphaFoldDB" id="A0AAE1VJQ5"/>